<keyword evidence="4" id="KW-1185">Reference proteome</keyword>
<dbReference type="InterPro" id="IPR006442">
    <property type="entry name" value="Antitoxin_Phd/YefM"/>
</dbReference>
<comment type="function">
    <text evidence="2">Antitoxin component of a type II toxin-antitoxin (TA) system.</text>
</comment>
<evidence type="ECO:0000256" key="1">
    <source>
        <dbReference type="ARBA" id="ARBA00009981"/>
    </source>
</evidence>
<dbReference type="InterPro" id="IPR036165">
    <property type="entry name" value="YefM-like_sf"/>
</dbReference>
<sequence>MQPVNLAEAKAHFSELVARAEAGETIQINRRGKAVAQLSSLTRTRKPIRLAMLKAVTDTMPECTAESVVPAMRSEARY</sequence>
<dbReference type="Pfam" id="PF02604">
    <property type="entry name" value="PhdYeFM_antitox"/>
    <property type="match status" value="1"/>
</dbReference>
<reference evidence="3 4" key="1">
    <citation type="journal article" date="2018" name="Arch. Microbiol.">
        <title>New insights into the metabolic potential of the phototrophic purple bacterium Rhodopila globiformis DSM 161(T) from its draft genome sequence and evidence for a vanadium-dependent nitrogenase.</title>
        <authorList>
            <person name="Imhoff J.F."/>
            <person name="Rahn T."/>
            <person name="Kunzel S."/>
            <person name="Neulinger S.C."/>
        </authorList>
    </citation>
    <scope>NUCLEOTIDE SEQUENCE [LARGE SCALE GENOMIC DNA]</scope>
    <source>
        <strain evidence="3 4">DSM 161</strain>
    </source>
</reference>
<gene>
    <name evidence="3" type="ORF">CCS01_24325</name>
</gene>
<dbReference type="AlphaFoldDB" id="A0A2S6N1G5"/>
<evidence type="ECO:0000313" key="3">
    <source>
        <dbReference type="EMBL" id="PPQ28464.1"/>
    </source>
</evidence>
<dbReference type="SUPFAM" id="SSF143120">
    <property type="entry name" value="YefM-like"/>
    <property type="match status" value="1"/>
</dbReference>
<comment type="similarity">
    <text evidence="1 2">Belongs to the phD/YefM antitoxin family.</text>
</comment>
<proteinExistence type="inferred from homology"/>
<dbReference type="NCBIfam" id="TIGR01552">
    <property type="entry name" value="phd_fam"/>
    <property type="match status" value="1"/>
</dbReference>
<dbReference type="Proteomes" id="UP000239724">
    <property type="component" value="Unassembled WGS sequence"/>
</dbReference>
<accession>A0A2S6N1G5</accession>
<dbReference type="EMBL" id="NHRY01000243">
    <property type="protein sequence ID" value="PPQ28464.1"/>
    <property type="molecule type" value="Genomic_DNA"/>
</dbReference>
<dbReference type="Gene3D" id="3.40.1620.10">
    <property type="entry name" value="YefM-like domain"/>
    <property type="match status" value="1"/>
</dbReference>
<evidence type="ECO:0000313" key="4">
    <source>
        <dbReference type="Proteomes" id="UP000239724"/>
    </source>
</evidence>
<protein>
    <recommendedName>
        <fullName evidence="2">Antitoxin</fullName>
    </recommendedName>
</protein>
<name>A0A2S6N1G5_RHOGL</name>
<dbReference type="OrthoDB" id="9800503at2"/>
<organism evidence="3 4">
    <name type="scientific">Rhodopila globiformis</name>
    <name type="common">Rhodopseudomonas globiformis</name>
    <dbReference type="NCBI Taxonomy" id="1071"/>
    <lineage>
        <taxon>Bacteria</taxon>
        <taxon>Pseudomonadati</taxon>
        <taxon>Pseudomonadota</taxon>
        <taxon>Alphaproteobacteria</taxon>
        <taxon>Acetobacterales</taxon>
        <taxon>Acetobacteraceae</taxon>
        <taxon>Rhodopila</taxon>
    </lineage>
</organism>
<comment type="caution">
    <text evidence="3">The sequence shown here is derived from an EMBL/GenBank/DDBJ whole genome shotgun (WGS) entry which is preliminary data.</text>
</comment>
<dbReference type="RefSeq" id="WP_104521414.1">
    <property type="nucleotide sequence ID" value="NZ_NHRY01000243.1"/>
</dbReference>
<evidence type="ECO:0000256" key="2">
    <source>
        <dbReference type="RuleBase" id="RU362080"/>
    </source>
</evidence>